<name>A0ABR7EHW4_9FIRM</name>
<evidence type="ECO:0000313" key="3">
    <source>
        <dbReference type="Proteomes" id="UP000606889"/>
    </source>
</evidence>
<keyword evidence="3" id="KW-1185">Reference proteome</keyword>
<feature type="domain" description="Acetyl xylan esterase" evidence="1">
    <location>
        <begin position="2"/>
        <end position="87"/>
    </location>
</feature>
<protein>
    <submittedName>
        <fullName evidence="2">Acetylxylan esterase</fullName>
    </submittedName>
</protein>
<evidence type="ECO:0000313" key="2">
    <source>
        <dbReference type="EMBL" id="MBC5649357.1"/>
    </source>
</evidence>
<proteinExistence type="predicted"/>
<comment type="caution">
    <text evidence="2">The sequence shown here is derived from an EMBL/GenBank/DDBJ whole genome shotgun (WGS) entry which is preliminary data.</text>
</comment>
<dbReference type="Pfam" id="PF05448">
    <property type="entry name" value="AXE1"/>
    <property type="match status" value="1"/>
</dbReference>
<evidence type="ECO:0000259" key="1">
    <source>
        <dbReference type="Pfam" id="PF05448"/>
    </source>
</evidence>
<dbReference type="InterPro" id="IPR008391">
    <property type="entry name" value="AXE1_dom"/>
</dbReference>
<sequence length="87" mass="9788">MLPYTAASYSVAATECQRSEDIGGVRGYTYHGHFIRGLTETAPKKWFYRSVFLDAVQLMYLIAQMEENDLSHMGVDEYSQAGTLSLV</sequence>
<reference evidence="2 3" key="1">
    <citation type="submission" date="2020-08" db="EMBL/GenBank/DDBJ databases">
        <title>Genome public.</title>
        <authorList>
            <person name="Liu C."/>
            <person name="Sun Q."/>
        </authorList>
    </citation>
    <scope>NUCLEOTIDE SEQUENCE [LARGE SCALE GENOMIC DNA]</scope>
    <source>
        <strain evidence="2 3">NSJ-35</strain>
    </source>
</reference>
<dbReference type="EMBL" id="JACOON010000007">
    <property type="protein sequence ID" value="MBC5649357.1"/>
    <property type="molecule type" value="Genomic_DNA"/>
</dbReference>
<dbReference type="Proteomes" id="UP000606889">
    <property type="component" value="Unassembled WGS sequence"/>
</dbReference>
<organism evidence="2 3">
    <name type="scientific">Christensenella tenuis</name>
    <dbReference type="NCBI Taxonomy" id="2763033"/>
    <lineage>
        <taxon>Bacteria</taxon>
        <taxon>Bacillati</taxon>
        <taxon>Bacillota</taxon>
        <taxon>Clostridia</taxon>
        <taxon>Christensenellales</taxon>
        <taxon>Christensenellaceae</taxon>
        <taxon>Christensenella</taxon>
    </lineage>
</organism>
<gene>
    <name evidence="2" type="ORF">H8S18_13500</name>
</gene>
<accession>A0ABR7EHW4</accession>